<protein>
    <submittedName>
        <fullName evidence="2">Uncharacterized protein</fullName>
    </submittedName>
</protein>
<dbReference type="AlphaFoldDB" id="A0A0N8Q9V5"/>
<gene>
    <name evidence="2" type="ORF">ALO91_04559</name>
</gene>
<feature type="region of interest" description="Disordered" evidence="1">
    <location>
        <begin position="1"/>
        <end position="20"/>
    </location>
</feature>
<organism evidence="2 3">
    <name type="scientific">Pseudomonas syringae pv. aceris</name>
    <dbReference type="NCBI Taxonomy" id="199198"/>
    <lineage>
        <taxon>Bacteria</taxon>
        <taxon>Pseudomonadati</taxon>
        <taxon>Pseudomonadota</taxon>
        <taxon>Gammaproteobacteria</taxon>
        <taxon>Pseudomonadales</taxon>
        <taxon>Pseudomonadaceae</taxon>
        <taxon>Pseudomonas</taxon>
        <taxon>Pseudomonas syringae</taxon>
    </lineage>
</organism>
<evidence type="ECO:0000313" key="2">
    <source>
        <dbReference type="EMBL" id="KPW09446.1"/>
    </source>
</evidence>
<sequence>MRPMSGSSPNTPFAATKKERIVAGDPRLSLEERYPTKEAYVSALSKAADSLVDADAAS</sequence>
<evidence type="ECO:0000313" key="3">
    <source>
        <dbReference type="Proteomes" id="UP000050297"/>
    </source>
</evidence>
<feature type="compositionally biased region" description="Polar residues" evidence="1">
    <location>
        <begin position="1"/>
        <end position="13"/>
    </location>
</feature>
<name>A0A0N8Q9V5_PSESX</name>
<accession>A0A0N8Q9V5</accession>
<comment type="caution">
    <text evidence="2">The sequence shown here is derived from an EMBL/GenBank/DDBJ whole genome shotgun (WGS) entry which is preliminary data.</text>
</comment>
<dbReference type="EMBL" id="LJPM01000584">
    <property type="protein sequence ID" value="KPW09446.1"/>
    <property type="molecule type" value="Genomic_DNA"/>
</dbReference>
<dbReference type="Proteomes" id="UP000050297">
    <property type="component" value="Unassembled WGS sequence"/>
</dbReference>
<evidence type="ECO:0000256" key="1">
    <source>
        <dbReference type="SAM" id="MobiDB-lite"/>
    </source>
</evidence>
<dbReference type="PATRIC" id="fig|199198.5.peg.640"/>
<proteinExistence type="predicted"/>
<reference evidence="2 3" key="1">
    <citation type="submission" date="2015-09" db="EMBL/GenBank/DDBJ databases">
        <title>Genome announcement of multiple Pseudomonas syringae strains.</title>
        <authorList>
            <person name="Thakur S."/>
            <person name="Wang P.W."/>
            <person name="Gong Y."/>
            <person name="Weir B.S."/>
            <person name="Guttman D.S."/>
        </authorList>
    </citation>
    <scope>NUCLEOTIDE SEQUENCE [LARGE SCALE GENOMIC DNA]</scope>
    <source>
        <strain evidence="2 3">ICMP2802</strain>
    </source>
</reference>